<name>A0A0H2M2P7_VARPD</name>
<keyword evidence="3" id="KW-1185">Reference proteome</keyword>
<dbReference type="InterPro" id="IPR049457">
    <property type="entry name" value="Emfourin"/>
</dbReference>
<dbReference type="RefSeq" id="WP_047784579.1">
    <property type="nucleotide sequence ID" value="NZ_JZWI01000010.1"/>
</dbReference>
<proteinExistence type="predicted"/>
<evidence type="ECO:0000313" key="3">
    <source>
        <dbReference type="Proteomes" id="UP000035170"/>
    </source>
</evidence>
<dbReference type="AlphaFoldDB" id="A0A0H2M2P7"/>
<comment type="caution">
    <text evidence="2">The sequence shown here is derived from an EMBL/GenBank/DDBJ whole genome shotgun (WGS) entry which is preliminary data.</text>
</comment>
<feature type="region of interest" description="Disordered" evidence="1">
    <location>
        <begin position="51"/>
        <end position="70"/>
    </location>
</feature>
<reference evidence="2 3" key="1">
    <citation type="submission" date="2015-03" db="EMBL/GenBank/DDBJ databases">
        <title>Genome sequence of Variovorax paradoxus TBEA6.</title>
        <authorList>
            <person name="Poehlein A."/>
            <person name="Schuldes J."/>
            <person name="Wuebbeler J.H."/>
            <person name="Hiessl S."/>
            <person name="Steinbuechel A."/>
            <person name="Daniel R."/>
        </authorList>
    </citation>
    <scope>NUCLEOTIDE SEQUENCE [LARGE SCALE GENOMIC DNA]</scope>
    <source>
        <strain evidence="2 3">TBEA6</strain>
    </source>
</reference>
<dbReference type="EMBL" id="JZWI01000010">
    <property type="protein sequence ID" value="KLN56694.1"/>
    <property type="molecule type" value="Genomic_DNA"/>
</dbReference>
<dbReference type="PATRIC" id="fig|34073.19.peg.2328"/>
<dbReference type="Proteomes" id="UP000035170">
    <property type="component" value="Unassembled WGS sequence"/>
</dbReference>
<evidence type="ECO:0000256" key="1">
    <source>
        <dbReference type="SAM" id="MobiDB-lite"/>
    </source>
</evidence>
<dbReference type="Pfam" id="PF20242">
    <property type="entry name" value="Emfourin"/>
    <property type="match status" value="1"/>
</dbReference>
<accession>A0A0H2M2P7</accession>
<protein>
    <submittedName>
        <fullName evidence="2">Uncharacterized protein</fullName>
    </submittedName>
</protein>
<gene>
    <name evidence="2" type="ORF">VPARA_22730</name>
</gene>
<sequence>MIQLPPLDQASIVRVTREGGVAYVPGLSRPRSYQLGNCSEELRQQIGEALQSAAPHAEPRGGPGSPGGDQRFYRVEVVVESATTHSGSSVSFEVPENEAPESLVHLWKDAAER</sequence>
<organism evidence="2 3">
    <name type="scientific">Variovorax paradoxus</name>
    <dbReference type="NCBI Taxonomy" id="34073"/>
    <lineage>
        <taxon>Bacteria</taxon>
        <taxon>Pseudomonadati</taxon>
        <taxon>Pseudomonadota</taxon>
        <taxon>Betaproteobacteria</taxon>
        <taxon>Burkholderiales</taxon>
        <taxon>Comamonadaceae</taxon>
        <taxon>Variovorax</taxon>
    </lineage>
</organism>
<evidence type="ECO:0000313" key="2">
    <source>
        <dbReference type="EMBL" id="KLN56694.1"/>
    </source>
</evidence>